<name>A0A2T7NV68_POMCA</name>
<reference evidence="1 2" key="1">
    <citation type="submission" date="2018-04" db="EMBL/GenBank/DDBJ databases">
        <title>The genome of golden apple snail Pomacea canaliculata provides insight into stress tolerance and invasive adaptation.</title>
        <authorList>
            <person name="Liu C."/>
            <person name="Liu B."/>
            <person name="Ren Y."/>
            <person name="Zhang Y."/>
            <person name="Wang H."/>
            <person name="Li S."/>
            <person name="Jiang F."/>
            <person name="Yin L."/>
            <person name="Zhang G."/>
            <person name="Qian W."/>
            <person name="Fan W."/>
        </authorList>
    </citation>
    <scope>NUCLEOTIDE SEQUENCE [LARGE SCALE GENOMIC DNA]</scope>
    <source>
        <strain evidence="1">SZHN2017</strain>
        <tissue evidence="1">Muscle</tissue>
    </source>
</reference>
<comment type="caution">
    <text evidence="1">The sequence shown here is derived from an EMBL/GenBank/DDBJ whole genome shotgun (WGS) entry which is preliminary data.</text>
</comment>
<dbReference type="AlphaFoldDB" id="A0A2T7NV68"/>
<protein>
    <submittedName>
        <fullName evidence="1">Uncharacterized protein</fullName>
    </submittedName>
</protein>
<proteinExistence type="predicted"/>
<sequence length="197" mass="21439">MIKLYFTQQSDACRRPLASALQSYYRQQKKNFAYVWSAFVQRSVGTYRMQYFAPAADDTSRADDECPKCLANGHLGVTFLNLTSGSIAPNRVSQLATWPPRGAPLLQAGLASVNMSGCVCGGVVGANGEESLWSPVELLNIASVIDGKLGIFVKQTATVFFSSVADVREEKEKEKEKEKACCCSHNTTLWGGQGRLG</sequence>
<dbReference type="Proteomes" id="UP000245119">
    <property type="component" value="Linkage Group LG9"/>
</dbReference>
<accession>A0A2T7NV68</accession>
<organism evidence="1 2">
    <name type="scientific">Pomacea canaliculata</name>
    <name type="common">Golden apple snail</name>
    <dbReference type="NCBI Taxonomy" id="400727"/>
    <lineage>
        <taxon>Eukaryota</taxon>
        <taxon>Metazoa</taxon>
        <taxon>Spiralia</taxon>
        <taxon>Lophotrochozoa</taxon>
        <taxon>Mollusca</taxon>
        <taxon>Gastropoda</taxon>
        <taxon>Caenogastropoda</taxon>
        <taxon>Architaenioglossa</taxon>
        <taxon>Ampullarioidea</taxon>
        <taxon>Ampullariidae</taxon>
        <taxon>Pomacea</taxon>
    </lineage>
</organism>
<evidence type="ECO:0000313" key="2">
    <source>
        <dbReference type="Proteomes" id="UP000245119"/>
    </source>
</evidence>
<dbReference type="EMBL" id="PZQS01000009">
    <property type="protein sequence ID" value="PVD25069.1"/>
    <property type="molecule type" value="Genomic_DNA"/>
</dbReference>
<evidence type="ECO:0000313" key="1">
    <source>
        <dbReference type="EMBL" id="PVD25069.1"/>
    </source>
</evidence>
<keyword evidence="2" id="KW-1185">Reference proteome</keyword>
<gene>
    <name evidence="1" type="ORF">C0Q70_15567</name>
</gene>